<dbReference type="Pfam" id="PF04966">
    <property type="entry name" value="OprB"/>
    <property type="match status" value="1"/>
</dbReference>
<dbReference type="PANTHER" id="PTHR37944">
    <property type="entry name" value="PORIN B"/>
    <property type="match status" value="1"/>
</dbReference>
<dbReference type="InterPro" id="IPR052932">
    <property type="entry name" value="OprB_Porin"/>
</dbReference>
<name>A0A2X3GUR3_KLEPN</name>
<dbReference type="InterPro" id="IPR007049">
    <property type="entry name" value="Carb-sel_porin_OprB"/>
</dbReference>
<dbReference type="GO" id="GO:0008643">
    <property type="term" value="P:carbohydrate transport"/>
    <property type="evidence" value="ECO:0007669"/>
    <property type="project" value="InterPro"/>
</dbReference>
<dbReference type="Gene3D" id="2.40.160.180">
    <property type="entry name" value="Carbohydrate-selective porin OprB"/>
    <property type="match status" value="1"/>
</dbReference>
<dbReference type="GO" id="GO:0016020">
    <property type="term" value="C:membrane"/>
    <property type="evidence" value="ECO:0007669"/>
    <property type="project" value="InterPro"/>
</dbReference>
<dbReference type="Proteomes" id="UP000251088">
    <property type="component" value="Unassembled WGS sequence"/>
</dbReference>
<dbReference type="InterPro" id="IPR038673">
    <property type="entry name" value="OprB_sf"/>
</dbReference>
<dbReference type="PANTHER" id="PTHR37944:SF1">
    <property type="entry name" value="PORIN B"/>
    <property type="match status" value="1"/>
</dbReference>
<evidence type="ECO:0000256" key="2">
    <source>
        <dbReference type="RuleBase" id="RU363072"/>
    </source>
</evidence>
<evidence type="ECO:0000256" key="1">
    <source>
        <dbReference type="ARBA" id="ARBA00008769"/>
    </source>
</evidence>
<evidence type="ECO:0000313" key="4">
    <source>
        <dbReference type="Proteomes" id="UP000251088"/>
    </source>
</evidence>
<gene>
    <name evidence="3" type="primary">oprB_1</name>
    <name evidence="3" type="ORF">NCTC9128_06202</name>
</gene>
<dbReference type="AlphaFoldDB" id="A0A2X3GUR3"/>
<dbReference type="GO" id="GO:0015288">
    <property type="term" value="F:porin activity"/>
    <property type="evidence" value="ECO:0007669"/>
    <property type="project" value="InterPro"/>
</dbReference>
<comment type="similarity">
    <text evidence="1 2">Belongs to the OprB family.</text>
</comment>
<accession>A0A2X3GUR3</accession>
<sequence>MEQNPQATARSHAWSWSTKGSKGILLPMEIETRPLINGLPGAYNLGVVWTNAPQSDLYSGKSGGAGATDPQGYAEHDSTWFMYAGLNQQITRHADDPLRGMSVSLSGSLSDQRSNYIHSAVAASMRYRGLFDARPEDWIGFGLTWIDMSSHYARNQRYMNQISGATDYNDPAYQPVAGHSLNGELYYRFRPVSWLELQPGLQYWHRPGGVAQTQDAWVVEWKTVVTF</sequence>
<proteinExistence type="inferred from homology"/>
<reference evidence="3 4" key="1">
    <citation type="submission" date="2018-06" db="EMBL/GenBank/DDBJ databases">
        <authorList>
            <consortium name="Pathogen Informatics"/>
            <person name="Doyle S."/>
        </authorList>
    </citation>
    <scope>NUCLEOTIDE SEQUENCE [LARGE SCALE GENOMIC DNA]</scope>
    <source>
        <strain evidence="3 4">NCTC9128</strain>
    </source>
</reference>
<evidence type="ECO:0000313" key="3">
    <source>
        <dbReference type="EMBL" id="SQC40209.1"/>
    </source>
</evidence>
<organism evidence="3 4">
    <name type="scientific">Klebsiella pneumoniae</name>
    <dbReference type="NCBI Taxonomy" id="573"/>
    <lineage>
        <taxon>Bacteria</taxon>
        <taxon>Pseudomonadati</taxon>
        <taxon>Pseudomonadota</taxon>
        <taxon>Gammaproteobacteria</taxon>
        <taxon>Enterobacterales</taxon>
        <taxon>Enterobacteriaceae</taxon>
        <taxon>Klebsiella/Raoultella group</taxon>
        <taxon>Klebsiella</taxon>
        <taxon>Klebsiella pneumoniae complex</taxon>
    </lineage>
</organism>
<dbReference type="EMBL" id="UAWN01000015">
    <property type="protein sequence ID" value="SQC40209.1"/>
    <property type="molecule type" value="Genomic_DNA"/>
</dbReference>
<protein>
    <submittedName>
        <fullName evidence="3">Putative carbohydrate-selective porin</fullName>
    </submittedName>
</protein>